<gene>
    <name evidence="2" type="ORF">EHQ18_12890</name>
</gene>
<evidence type="ECO:0000313" key="2">
    <source>
        <dbReference type="EMBL" id="TGK69677.1"/>
    </source>
</evidence>
<name>A0A6N4QET8_9LEPT</name>
<reference evidence="2" key="1">
    <citation type="journal article" date="2019" name="PLoS Negl. Trop. Dis.">
        <title>Revisiting the worldwide diversity of Leptospira species in the environment.</title>
        <authorList>
            <person name="Vincent A.T."/>
            <person name="Schiettekatte O."/>
            <person name="Bourhy P."/>
            <person name="Veyrier F.J."/>
            <person name="Picardeau M."/>
        </authorList>
    </citation>
    <scope>NUCLEOTIDE SEQUENCE [LARGE SCALE GENOMIC DNA]</scope>
    <source>
        <strain evidence="2">201800293</strain>
    </source>
</reference>
<organism evidence="2 3">
    <name type="scientific">Leptospira kanakyensis</name>
    <dbReference type="NCBI Taxonomy" id="2484968"/>
    <lineage>
        <taxon>Bacteria</taxon>
        <taxon>Pseudomonadati</taxon>
        <taxon>Spirochaetota</taxon>
        <taxon>Spirochaetia</taxon>
        <taxon>Leptospirales</taxon>
        <taxon>Leptospiraceae</taxon>
        <taxon>Leptospira</taxon>
    </lineage>
</organism>
<evidence type="ECO:0000313" key="3">
    <source>
        <dbReference type="Proteomes" id="UP000297239"/>
    </source>
</evidence>
<feature type="transmembrane region" description="Helical" evidence="1">
    <location>
        <begin position="6"/>
        <end position="27"/>
    </location>
</feature>
<feature type="transmembrane region" description="Helical" evidence="1">
    <location>
        <begin position="278"/>
        <end position="298"/>
    </location>
</feature>
<proteinExistence type="predicted"/>
<keyword evidence="1" id="KW-0812">Transmembrane</keyword>
<keyword evidence="3" id="KW-1185">Reference proteome</keyword>
<dbReference type="AlphaFoldDB" id="A0A6N4QET8"/>
<dbReference type="Proteomes" id="UP000297239">
    <property type="component" value="Unassembled WGS sequence"/>
</dbReference>
<keyword evidence="1" id="KW-1133">Transmembrane helix</keyword>
<evidence type="ECO:0000256" key="1">
    <source>
        <dbReference type="SAM" id="Phobius"/>
    </source>
</evidence>
<sequence>MKKNFNIISTTILIVFLLLYFSVDYFIERTIKLSIRSNELVFAKLAAKSIEQKFDKYHQEIDKIQSLNKDFHDYFVLSQTFLIRDGIPHLQSEILSPDILNSKKLISREHLDLYLETKNTIENLSKKLYELKHTVKDSALKFKNEKSEKSAYISLENILQNDSFLILKKNENIIYSAVIYPSDLIDNNNYNNNGAFFIRSFNNSLIYQNGSLNFRNKAKAISSEIINEEDYLKNFQIQREINNILFQIVPITKFKIFYIEAKKIENLDQELFQLKRKILFLFIISYLILELILAIYYLKKRPSV</sequence>
<accession>A0A6N4QET8</accession>
<dbReference type="RefSeq" id="WP_135634941.1">
    <property type="nucleotide sequence ID" value="NZ_RQFE01000024.1"/>
</dbReference>
<comment type="caution">
    <text evidence="2">The sequence shown here is derived from an EMBL/GenBank/DDBJ whole genome shotgun (WGS) entry which is preliminary data.</text>
</comment>
<protein>
    <submittedName>
        <fullName evidence="2">Uncharacterized protein</fullName>
    </submittedName>
</protein>
<dbReference type="EMBL" id="RQFF01000030">
    <property type="protein sequence ID" value="TGK69677.1"/>
    <property type="molecule type" value="Genomic_DNA"/>
</dbReference>
<dbReference type="OrthoDB" id="344037at2"/>
<keyword evidence="1" id="KW-0472">Membrane</keyword>